<dbReference type="InterPro" id="IPR010260">
    <property type="entry name" value="AlpA"/>
</dbReference>
<evidence type="ECO:0000313" key="2">
    <source>
        <dbReference type="Proteomes" id="UP000198814"/>
    </source>
</evidence>
<accession>A0A1H8UKT7</accession>
<dbReference type="EMBL" id="FODO01000037">
    <property type="protein sequence ID" value="SEP03791.1"/>
    <property type="molecule type" value="Genomic_DNA"/>
</dbReference>
<protein>
    <submittedName>
        <fullName evidence="1">Transcriptional regulator, AlpA family</fullName>
    </submittedName>
</protein>
<sequence length="80" mass="8650">MFSNKSETIPEALKNFDQLPDTANVRQPVVQALYACSPASVWRGVNAGRIPKPRKLSPRTTCWNVGELRAALIAAGNQGA</sequence>
<reference evidence="2" key="1">
    <citation type="submission" date="2016-10" db="EMBL/GenBank/DDBJ databases">
        <authorList>
            <person name="Varghese N."/>
            <person name="Submissions S."/>
        </authorList>
    </citation>
    <scope>NUCLEOTIDE SEQUENCE [LARGE SCALE GENOMIC DNA]</scope>
    <source>
        <strain evidence="2">Nm76</strain>
    </source>
</reference>
<dbReference type="AlphaFoldDB" id="A0A1H8UKT7"/>
<dbReference type="Proteomes" id="UP000198814">
    <property type="component" value="Unassembled WGS sequence"/>
</dbReference>
<proteinExistence type="predicted"/>
<name>A0A1H8UKT7_9PROT</name>
<dbReference type="STRING" id="42354.SAMN05216333_13711"/>
<organism evidence="1 2">
    <name type="scientific">Nitrosomonas oligotropha</name>
    <dbReference type="NCBI Taxonomy" id="42354"/>
    <lineage>
        <taxon>Bacteria</taxon>
        <taxon>Pseudomonadati</taxon>
        <taxon>Pseudomonadota</taxon>
        <taxon>Betaproteobacteria</taxon>
        <taxon>Nitrosomonadales</taxon>
        <taxon>Nitrosomonadaceae</taxon>
        <taxon>Nitrosomonas</taxon>
    </lineage>
</organism>
<evidence type="ECO:0000313" key="1">
    <source>
        <dbReference type="EMBL" id="SEP03791.1"/>
    </source>
</evidence>
<gene>
    <name evidence="1" type="ORF">SAMN05216333_13711</name>
</gene>
<dbReference type="Pfam" id="PF05930">
    <property type="entry name" value="Phage_AlpA"/>
    <property type="match status" value="1"/>
</dbReference>
<keyword evidence="2" id="KW-1185">Reference proteome</keyword>